<dbReference type="PANTHER" id="PTHR13847">
    <property type="entry name" value="SARCOSINE DEHYDROGENASE-RELATED"/>
    <property type="match status" value="1"/>
</dbReference>
<dbReference type="Proteomes" id="UP001595906">
    <property type="component" value="Unassembled WGS sequence"/>
</dbReference>
<dbReference type="Gene3D" id="3.50.50.60">
    <property type="entry name" value="FAD/NAD(P)-binding domain"/>
    <property type="match status" value="1"/>
</dbReference>
<gene>
    <name evidence="3" type="ORF">ACFOW1_08310</name>
</gene>
<keyword evidence="1 3" id="KW-0560">Oxidoreductase</keyword>
<organism evidence="3 4">
    <name type="scientific">Parasediminibacterium paludis</name>
    <dbReference type="NCBI Taxonomy" id="908966"/>
    <lineage>
        <taxon>Bacteria</taxon>
        <taxon>Pseudomonadati</taxon>
        <taxon>Bacteroidota</taxon>
        <taxon>Chitinophagia</taxon>
        <taxon>Chitinophagales</taxon>
        <taxon>Chitinophagaceae</taxon>
        <taxon>Parasediminibacterium</taxon>
    </lineage>
</organism>
<dbReference type="Gene3D" id="3.30.9.10">
    <property type="entry name" value="D-Amino Acid Oxidase, subunit A, domain 2"/>
    <property type="match status" value="1"/>
</dbReference>
<sequence>MTYDYIIVGQGVAGTFLSWQLLQAGKTVLVIDEAKPFTASKIASGVINPVTGRRIVRTWMIETLLPFALDAYTNLGNQLGVKLIQQTNILDFHPTPQMMLAFKERLPEESDYLRVPTNESEYQQYFNVSFGIGEINPCYLVDLRTMIVAWRNYLQAQNALLAERFDITQLIHHSPFTIHYKEVTATAIIFADGAAGADNPYFSLLPYAKNKGQAIIAEIPDLPRTNIYKQGITLVPWQDDLWWIGSTYEWDFKDLKPSADFRNKVGSQLQHWLKLPYKVVDHIASERPANLERRPFVGMHPIHTNIGIFNGMGTKGCSLAPYFAKQFVDALVCQVPINPLADVKRFTKILSR</sequence>
<accession>A0ABV8PWY1</accession>
<name>A0ABV8PWY1_9BACT</name>
<dbReference type="EMBL" id="JBHSDC010000012">
    <property type="protein sequence ID" value="MFC4231891.1"/>
    <property type="molecule type" value="Genomic_DNA"/>
</dbReference>
<comment type="caution">
    <text evidence="3">The sequence shown here is derived from an EMBL/GenBank/DDBJ whole genome shotgun (WGS) entry which is preliminary data.</text>
</comment>
<evidence type="ECO:0000313" key="3">
    <source>
        <dbReference type="EMBL" id="MFC4231891.1"/>
    </source>
</evidence>
<dbReference type="EC" id="1.-.-.-" evidence="3"/>
<dbReference type="RefSeq" id="WP_379013520.1">
    <property type="nucleotide sequence ID" value="NZ_JBHSDC010000012.1"/>
</dbReference>
<dbReference type="InterPro" id="IPR006076">
    <property type="entry name" value="FAD-dep_OxRdtase"/>
</dbReference>
<proteinExistence type="predicted"/>
<keyword evidence="4" id="KW-1185">Reference proteome</keyword>
<evidence type="ECO:0000313" key="4">
    <source>
        <dbReference type="Proteomes" id="UP001595906"/>
    </source>
</evidence>
<dbReference type="Pfam" id="PF01266">
    <property type="entry name" value="DAO"/>
    <property type="match status" value="1"/>
</dbReference>
<protein>
    <submittedName>
        <fullName evidence="3">NAD(P)/FAD-dependent oxidoreductase</fullName>
        <ecNumber evidence="3">1.-.-.-</ecNumber>
    </submittedName>
</protein>
<dbReference type="InterPro" id="IPR036188">
    <property type="entry name" value="FAD/NAD-bd_sf"/>
</dbReference>
<evidence type="ECO:0000256" key="1">
    <source>
        <dbReference type="ARBA" id="ARBA00023002"/>
    </source>
</evidence>
<dbReference type="SUPFAM" id="SSF51971">
    <property type="entry name" value="Nucleotide-binding domain"/>
    <property type="match status" value="1"/>
</dbReference>
<dbReference type="PANTHER" id="PTHR13847:SF289">
    <property type="entry name" value="GLYCINE OXIDASE"/>
    <property type="match status" value="1"/>
</dbReference>
<reference evidence="4" key="1">
    <citation type="journal article" date="2019" name="Int. J. Syst. Evol. Microbiol.">
        <title>The Global Catalogue of Microorganisms (GCM) 10K type strain sequencing project: providing services to taxonomists for standard genome sequencing and annotation.</title>
        <authorList>
            <consortium name="The Broad Institute Genomics Platform"/>
            <consortium name="The Broad Institute Genome Sequencing Center for Infectious Disease"/>
            <person name="Wu L."/>
            <person name="Ma J."/>
        </authorList>
    </citation>
    <scope>NUCLEOTIDE SEQUENCE [LARGE SCALE GENOMIC DNA]</scope>
    <source>
        <strain evidence="4">CECT 8010</strain>
    </source>
</reference>
<dbReference type="GO" id="GO:0016491">
    <property type="term" value="F:oxidoreductase activity"/>
    <property type="evidence" value="ECO:0007669"/>
    <property type="project" value="UniProtKB-KW"/>
</dbReference>
<evidence type="ECO:0000259" key="2">
    <source>
        <dbReference type="Pfam" id="PF01266"/>
    </source>
</evidence>
<feature type="domain" description="FAD dependent oxidoreductase" evidence="2">
    <location>
        <begin position="4"/>
        <end position="329"/>
    </location>
</feature>